<feature type="region of interest" description="Disordered" evidence="2">
    <location>
        <begin position="141"/>
        <end position="161"/>
    </location>
</feature>
<name>A0A919CJE0_9GAMM</name>
<reference evidence="4" key="2">
    <citation type="submission" date="2020-09" db="EMBL/GenBank/DDBJ databases">
        <authorList>
            <person name="Sun Q."/>
            <person name="Kim S."/>
        </authorList>
    </citation>
    <scope>NUCLEOTIDE SEQUENCE</scope>
    <source>
        <strain evidence="4">KCTC 23430</strain>
    </source>
</reference>
<sequence>MAVYEALGKRMNLNQITLPVTDMTDAVDFYLRMGFMQIVDTPHYARFESQVGEATFSLQLETEIFSNGATLYFEIDDVDSKVRELQLLGFEFEQLPTDHSYLWREAVIHDPSGNRIKLYHAGENRLHPPWRVERTYQRGINASREGLSKAPTNLTSVNTGD</sequence>
<dbReference type="Pfam" id="PF00903">
    <property type="entry name" value="Glyoxalase"/>
    <property type="match status" value="1"/>
</dbReference>
<evidence type="ECO:0000313" key="4">
    <source>
        <dbReference type="EMBL" id="GHD30806.1"/>
    </source>
</evidence>
<dbReference type="EMBL" id="BMYM01000001">
    <property type="protein sequence ID" value="GHD30806.1"/>
    <property type="molecule type" value="Genomic_DNA"/>
</dbReference>
<proteinExistence type="predicted"/>
<gene>
    <name evidence="4" type="ORF">GCM10007053_12970</name>
</gene>
<dbReference type="Gene3D" id="3.10.180.10">
    <property type="entry name" value="2,3-Dihydroxybiphenyl 1,2-Dioxygenase, domain 1"/>
    <property type="match status" value="1"/>
</dbReference>
<reference evidence="4" key="1">
    <citation type="journal article" date="2014" name="Int. J. Syst. Evol. Microbiol.">
        <title>Complete genome sequence of Corynebacterium casei LMG S-19264T (=DSM 44701T), isolated from a smear-ripened cheese.</title>
        <authorList>
            <consortium name="US DOE Joint Genome Institute (JGI-PGF)"/>
            <person name="Walter F."/>
            <person name="Albersmeier A."/>
            <person name="Kalinowski J."/>
            <person name="Ruckert C."/>
        </authorList>
    </citation>
    <scope>NUCLEOTIDE SEQUENCE</scope>
    <source>
        <strain evidence="4">KCTC 23430</strain>
    </source>
</reference>
<dbReference type="SUPFAM" id="SSF54593">
    <property type="entry name" value="Glyoxalase/Bleomycin resistance protein/Dihydroxybiphenyl dioxygenase"/>
    <property type="match status" value="1"/>
</dbReference>
<dbReference type="InterPro" id="IPR018146">
    <property type="entry name" value="Glyoxalase_1_CS"/>
</dbReference>
<evidence type="ECO:0000259" key="3">
    <source>
        <dbReference type="PROSITE" id="PS51819"/>
    </source>
</evidence>
<dbReference type="Proteomes" id="UP000644693">
    <property type="component" value="Unassembled WGS sequence"/>
</dbReference>
<dbReference type="GO" id="GO:0004462">
    <property type="term" value="F:lactoylglutathione lyase activity"/>
    <property type="evidence" value="ECO:0007669"/>
    <property type="project" value="InterPro"/>
</dbReference>
<organism evidence="4 5">
    <name type="scientific">Parahalioglobus pacificus</name>
    <dbReference type="NCBI Taxonomy" id="930806"/>
    <lineage>
        <taxon>Bacteria</taxon>
        <taxon>Pseudomonadati</taxon>
        <taxon>Pseudomonadota</taxon>
        <taxon>Gammaproteobacteria</taxon>
        <taxon>Cellvibrionales</taxon>
        <taxon>Halieaceae</taxon>
        <taxon>Parahalioglobus</taxon>
    </lineage>
</organism>
<accession>A0A919CJE0</accession>
<evidence type="ECO:0000256" key="2">
    <source>
        <dbReference type="SAM" id="MobiDB-lite"/>
    </source>
</evidence>
<dbReference type="InterPro" id="IPR037523">
    <property type="entry name" value="VOC_core"/>
</dbReference>
<comment type="caution">
    <text evidence="4">The sequence shown here is derived from an EMBL/GenBank/DDBJ whole genome shotgun (WGS) entry which is preliminary data.</text>
</comment>
<dbReference type="InterPro" id="IPR004360">
    <property type="entry name" value="Glyas_Fos-R_dOase_dom"/>
</dbReference>
<keyword evidence="5" id="KW-1185">Reference proteome</keyword>
<feature type="compositionally biased region" description="Polar residues" evidence="2">
    <location>
        <begin position="150"/>
        <end position="161"/>
    </location>
</feature>
<dbReference type="InterPro" id="IPR029068">
    <property type="entry name" value="Glyas_Bleomycin-R_OHBP_Dase"/>
</dbReference>
<dbReference type="PROSITE" id="PS00934">
    <property type="entry name" value="GLYOXALASE_I_1"/>
    <property type="match status" value="1"/>
</dbReference>
<evidence type="ECO:0000256" key="1">
    <source>
        <dbReference type="ARBA" id="ARBA00022723"/>
    </source>
</evidence>
<evidence type="ECO:0000313" key="5">
    <source>
        <dbReference type="Proteomes" id="UP000644693"/>
    </source>
</evidence>
<protein>
    <recommendedName>
        <fullName evidence="3">VOC domain-containing protein</fullName>
    </recommendedName>
</protein>
<dbReference type="GO" id="GO:0046872">
    <property type="term" value="F:metal ion binding"/>
    <property type="evidence" value="ECO:0007669"/>
    <property type="project" value="UniProtKB-KW"/>
</dbReference>
<feature type="domain" description="VOC" evidence="3">
    <location>
        <begin position="12"/>
        <end position="121"/>
    </location>
</feature>
<dbReference type="AlphaFoldDB" id="A0A919CJE0"/>
<dbReference type="PROSITE" id="PS51819">
    <property type="entry name" value="VOC"/>
    <property type="match status" value="1"/>
</dbReference>
<keyword evidence="1" id="KW-0479">Metal-binding</keyword>